<keyword evidence="1" id="KW-0863">Zinc-finger</keyword>
<feature type="transmembrane region" description="Helical" evidence="3">
    <location>
        <begin position="6"/>
        <end position="28"/>
    </location>
</feature>
<keyword evidence="1" id="KW-0479">Metal-binding</keyword>
<dbReference type="InterPro" id="IPR013083">
    <property type="entry name" value="Znf_RING/FYVE/PHD"/>
</dbReference>
<sequence length="162" mass="18181">MLISVSLLVFVLFSLAVLVLLLVFHFVFRNRLNNQSAGAHDMEGGLQEAGTNHYQGTESNQKPQKNPFSEVSWTAFREKCQHPDEEEEANVCSEFVICLEEFKNGELCKFREECNHIYHKACIDRGLVKDARCPLCRGFVHSPGPGETHTGSSCRSGFSRAS</sequence>
<dbReference type="Pfam" id="PF13639">
    <property type="entry name" value="zf-RING_2"/>
    <property type="match status" value="1"/>
</dbReference>
<gene>
    <name evidence="5" type="ORF">JRO89_XS12G0229200</name>
</gene>
<feature type="compositionally biased region" description="Polar residues" evidence="2">
    <location>
        <begin position="49"/>
        <end position="67"/>
    </location>
</feature>
<evidence type="ECO:0000313" key="5">
    <source>
        <dbReference type="EMBL" id="KAH7554510.1"/>
    </source>
</evidence>
<dbReference type="InterPro" id="IPR001841">
    <property type="entry name" value="Znf_RING"/>
</dbReference>
<keyword evidence="3" id="KW-1133">Transmembrane helix</keyword>
<dbReference type="PANTHER" id="PTHR45676:SF178">
    <property type="entry name" value="RING-TYPE E3 UBIQUITIN TRANSFERASE"/>
    <property type="match status" value="1"/>
</dbReference>
<organism evidence="5 6">
    <name type="scientific">Xanthoceras sorbifolium</name>
    <dbReference type="NCBI Taxonomy" id="99658"/>
    <lineage>
        <taxon>Eukaryota</taxon>
        <taxon>Viridiplantae</taxon>
        <taxon>Streptophyta</taxon>
        <taxon>Embryophyta</taxon>
        <taxon>Tracheophyta</taxon>
        <taxon>Spermatophyta</taxon>
        <taxon>Magnoliopsida</taxon>
        <taxon>eudicotyledons</taxon>
        <taxon>Gunneridae</taxon>
        <taxon>Pentapetalae</taxon>
        <taxon>rosids</taxon>
        <taxon>malvids</taxon>
        <taxon>Sapindales</taxon>
        <taxon>Sapindaceae</taxon>
        <taxon>Xanthoceroideae</taxon>
        <taxon>Xanthoceras</taxon>
    </lineage>
</organism>
<keyword evidence="1" id="KW-0862">Zinc</keyword>
<evidence type="ECO:0000256" key="2">
    <source>
        <dbReference type="SAM" id="MobiDB-lite"/>
    </source>
</evidence>
<comment type="caution">
    <text evidence="5">The sequence shown here is derived from an EMBL/GenBank/DDBJ whole genome shotgun (WGS) entry which is preliminary data.</text>
</comment>
<dbReference type="Proteomes" id="UP000827721">
    <property type="component" value="Unassembled WGS sequence"/>
</dbReference>
<keyword evidence="3" id="KW-0812">Transmembrane</keyword>
<proteinExistence type="predicted"/>
<dbReference type="PANTHER" id="PTHR45676">
    <property type="entry name" value="RING-H2 FINGER PROTEIN ATL51-RELATED"/>
    <property type="match status" value="1"/>
</dbReference>
<evidence type="ECO:0000259" key="4">
    <source>
        <dbReference type="PROSITE" id="PS50089"/>
    </source>
</evidence>
<feature type="region of interest" description="Disordered" evidence="2">
    <location>
        <begin position="42"/>
        <end position="67"/>
    </location>
</feature>
<dbReference type="EMBL" id="JAFEMO010000012">
    <property type="protein sequence ID" value="KAH7554510.1"/>
    <property type="molecule type" value="Genomic_DNA"/>
</dbReference>
<evidence type="ECO:0000256" key="3">
    <source>
        <dbReference type="SAM" id="Phobius"/>
    </source>
</evidence>
<dbReference type="SUPFAM" id="SSF57850">
    <property type="entry name" value="RING/U-box"/>
    <property type="match status" value="1"/>
</dbReference>
<keyword evidence="6" id="KW-1185">Reference proteome</keyword>
<protein>
    <recommendedName>
        <fullName evidence="4">RING-type domain-containing protein</fullName>
    </recommendedName>
</protein>
<dbReference type="Gene3D" id="3.30.40.10">
    <property type="entry name" value="Zinc/RING finger domain, C3HC4 (zinc finger)"/>
    <property type="match status" value="1"/>
</dbReference>
<name>A0ABQ8HDD6_9ROSI</name>
<feature type="domain" description="RING-type" evidence="4">
    <location>
        <begin position="97"/>
        <end position="137"/>
    </location>
</feature>
<reference evidence="5 6" key="1">
    <citation type="submission" date="2021-02" db="EMBL/GenBank/DDBJ databases">
        <title>Plant Genome Project.</title>
        <authorList>
            <person name="Zhang R.-G."/>
        </authorList>
    </citation>
    <scope>NUCLEOTIDE SEQUENCE [LARGE SCALE GENOMIC DNA]</scope>
    <source>
        <tissue evidence="5">Leaves</tissue>
    </source>
</reference>
<evidence type="ECO:0000256" key="1">
    <source>
        <dbReference type="PROSITE-ProRule" id="PRU00175"/>
    </source>
</evidence>
<dbReference type="PROSITE" id="PS50089">
    <property type="entry name" value="ZF_RING_2"/>
    <property type="match status" value="1"/>
</dbReference>
<evidence type="ECO:0000313" key="6">
    <source>
        <dbReference type="Proteomes" id="UP000827721"/>
    </source>
</evidence>
<accession>A0ABQ8HDD6</accession>
<keyword evidence="3" id="KW-0472">Membrane</keyword>